<feature type="domain" description="SCP" evidence="1">
    <location>
        <begin position="2"/>
        <end position="96"/>
    </location>
</feature>
<name>A0A4U8QDN7_9FIRM</name>
<evidence type="ECO:0000259" key="1">
    <source>
        <dbReference type="Pfam" id="PF00188"/>
    </source>
</evidence>
<reference evidence="2 3" key="1">
    <citation type="journal article" date="2019" name="Anaerobe">
        <title>Detection of Robinsoniella peoriensis in multiple bone samples of a trauma patient.</title>
        <authorList>
            <person name="Schrottner P."/>
            <person name="Hartwich K."/>
            <person name="Bunk B."/>
            <person name="Schober I."/>
            <person name="Helbig S."/>
            <person name="Rudolph W.W."/>
            <person name="Gunzer F."/>
        </authorList>
    </citation>
    <scope>NUCLEOTIDE SEQUENCE [LARGE SCALE GENOMIC DNA]</scope>
    <source>
        <strain evidence="2 3">DSM 106044</strain>
    </source>
</reference>
<dbReference type="EMBL" id="QGQD01000008">
    <property type="protein sequence ID" value="TLD02654.1"/>
    <property type="molecule type" value="Genomic_DNA"/>
</dbReference>
<dbReference type="InterPro" id="IPR014044">
    <property type="entry name" value="CAP_dom"/>
</dbReference>
<keyword evidence="3" id="KW-1185">Reference proteome</keyword>
<dbReference type="STRING" id="180332.GCA_000797495_03065"/>
<sequence>MNLQTAAQVRAKEIEKSFSHTRPNGSSFSTVLAENGVDYRGSGENIAWGQRSPEEVMNGWMNSDGHRANILNKNFKYIGVGYHVNSNGTGYWTQLFTY</sequence>
<dbReference type="Proteomes" id="UP000306509">
    <property type="component" value="Unassembled WGS sequence"/>
</dbReference>
<dbReference type="AlphaFoldDB" id="A0A4U8QDN7"/>
<evidence type="ECO:0000313" key="3">
    <source>
        <dbReference type="Proteomes" id="UP000306509"/>
    </source>
</evidence>
<dbReference type="PANTHER" id="PTHR31157:SF1">
    <property type="entry name" value="SCP DOMAIN-CONTAINING PROTEIN"/>
    <property type="match status" value="1"/>
</dbReference>
<protein>
    <submittedName>
        <fullName evidence="2">Cysteine-rich secretory protein family protein</fullName>
    </submittedName>
</protein>
<dbReference type="SUPFAM" id="SSF55797">
    <property type="entry name" value="PR-1-like"/>
    <property type="match status" value="1"/>
</dbReference>
<dbReference type="CDD" id="cd05379">
    <property type="entry name" value="CAP_bacterial"/>
    <property type="match status" value="1"/>
</dbReference>
<dbReference type="Gene3D" id="3.40.33.10">
    <property type="entry name" value="CAP"/>
    <property type="match status" value="1"/>
</dbReference>
<organism evidence="2 3">
    <name type="scientific">Robinsoniella peoriensis</name>
    <dbReference type="NCBI Taxonomy" id="180332"/>
    <lineage>
        <taxon>Bacteria</taxon>
        <taxon>Bacillati</taxon>
        <taxon>Bacillota</taxon>
        <taxon>Clostridia</taxon>
        <taxon>Lachnospirales</taxon>
        <taxon>Lachnospiraceae</taxon>
        <taxon>Robinsoniella</taxon>
    </lineage>
</organism>
<accession>A0A4U8QDN7</accession>
<gene>
    <name evidence="2" type="ORF">DSM106044_00432</name>
</gene>
<evidence type="ECO:0000313" key="2">
    <source>
        <dbReference type="EMBL" id="TLD02654.1"/>
    </source>
</evidence>
<proteinExistence type="predicted"/>
<comment type="caution">
    <text evidence="2">The sequence shown here is derived from an EMBL/GenBank/DDBJ whole genome shotgun (WGS) entry which is preliminary data.</text>
</comment>
<dbReference type="InterPro" id="IPR035940">
    <property type="entry name" value="CAP_sf"/>
</dbReference>
<dbReference type="Pfam" id="PF00188">
    <property type="entry name" value="CAP"/>
    <property type="match status" value="1"/>
</dbReference>
<dbReference type="PANTHER" id="PTHR31157">
    <property type="entry name" value="SCP DOMAIN-CONTAINING PROTEIN"/>
    <property type="match status" value="1"/>
</dbReference>